<evidence type="ECO:0000259" key="3">
    <source>
        <dbReference type="Pfam" id="PF01970"/>
    </source>
</evidence>
<feature type="transmembrane region" description="Helical" evidence="2">
    <location>
        <begin position="351"/>
        <end position="373"/>
    </location>
</feature>
<dbReference type="Pfam" id="PF01970">
    <property type="entry name" value="TctA"/>
    <property type="match status" value="1"/>
</dbReference>
<protein>
    <submittedName>
        <fullName evidence="4">Tripartite tricarboxylate transporter permease</fullName>
    </submittedName>
</protein>
<dbReference type="InterPro" id="IPR002823">
    <property type="entry name" value="DUF112_TM"/>
</dbReference>
<gene>
    <name evidence="4" type="ORF">ACFO4E_00495</name>
</gene>
<feature type="transmembrane region" description="Helical" evidence="2">
    <location>
        <begin position="17"/>
        <end position="37"/>
    </location>
</feature>
<feature type="transmembrane region" description="Helical" evidence="2">
    <location>
        <begin position="146"/>
        <end position="162"/>
    </location>
</feature>
<evidence type="ECO:0000313" key="5">
    <source>
        <dbReference type="Proteomes" id="UP001595923"/>
    </source>
</evidence>
<feature type="transmembrane region" description="Helical" evidence="2">
    <location>
        <begin position="255"/>
        <end position="276"/>
    </location>
</feature>
<feature type="transmembrane region" description="Helical" evidence="2">
    <location>
        <begin position="44"/>
        <end position="67"/>
    </location>
</feature>
<keyword evidence="5" id="KW-1185">Reference proteome</keyword>
<proteinExistence type="predicted"/>
<feature type="compositionally biased region" description="Low complexity" evidence="1">
    <location>
        <begin position="492"/>
        <end position="522"/>
    </location>
</feature>
<reference evidence="5" key="1">
    <citation type="journal article" date="2019" name="Int. J. Syst. Evol. Microbiol.">
        <title>The Global Catalogue of Microorganisms (GCM) 10K type strain sequencing project: providing services to taxonomists for standard genome sequencing and annotation.</title>
        <authorList>
            <consortium name="The Broad Institute Genomics Platform"/>
            <consortium name="The Broad Institute Genome Sequencing Center for Infectious Disease"/>
            <person name="Wu L."/>
            <person name="Ma J."/>
        </authorList>
    </citation>
    <scope>NUCLEOTIDE SEQUENCE [LARGE SCALE GENOMIC DNA]</scope>
    <source>
        <strain evidence="5">XZYJ18</strain>
    </source>
</reference>
<comment type="caution">
    <text evidence="4">The sequence shown here is derived from an EMBL/GenBank/DDBJ whole genome shotgun (WGS) entry which is preliminary data.</text>
</comment>
<evidence type="ECO:0000256" key="1">
    <source>
        <dbReference type="SAM" id="MobiDB-lite"/>
    </source>
</evidence>
<name>A0ABV9DN24_9ACTN</name>
<feature type="transmembrane region" description="Helical" evidence="2">
    <location>
        <begin position="385"/>
        <end position="403"/>
    </location>
</feature>
<dbReference type="PANTHER" id="PTHR35342">
    <property type="entry name" value="TRICARBOXYLIC TRANSPORT PROTEIN"/>
    <property type="match status" value="1"/>
</dbReference>
<feature type="transmembrane region" description="Helical" evidence="2">
    <location>
        <begin position="168"/>
        <end position="186"/>
    </location>
</feature>
<accession>A0ABV9DN24</accession>
<dbReference type="Proteomes" id="UP001595923">
    <property type="component" value="Unassembled WGS sequence"/>
</dbReference>
<organism evidence="4 5">
    <name type="scientific">Nocardiopsis mangrovi</name>
    <dbReference type="NCBI Taxonomy" id="1179818"/>
    <lineage>
        <taxon>Bacteria</taxon>
        <taxon>Bacillati</taxon>
        <taxon>Actinomycetota</taxon>
        <taxon>Actinomycetes</taxon>
        <taxon>Streptosporangiales</taxon>
        <taxon>Nocardiopsidaceae</taxon>
        <taxon>Nocardiopsis</taxon>
    </lineage>
</organism>
<feature type="transmembrane region" description="Helical" evidence="2">
    <location>
        <begin position="458"/>
        <end position="484"/>
    </location>
</feature>
<feature type="transmembrane region" description="Helical" evidence="2">
    <location>
        <begin position="106"/>
        <end position="134"/>
    </location>
</feature>
<sequence length="528" mass="54181">MIDNLMMGLGTALSPENLLWCFVGVLAGTVIGLLPGLGSSTGVAVLLPLTLGFEPVTALIMLAGIYYGSQYGGTITSVLISTPGEASSVATTFDGYQMARRGRAGAALSIAAIGSFVAAIASLLLLSALAPAFARFALNFGPAENLAVMVLGLATIVGFSGGSQLRGVAMAGVGLLLATVGIDSATAESRFTFGSTDLLGGIPFVEVMIGLFAVGEVMYQLRVGEAVPIRAKFRDLVITRDELKRSGAPIVRGSAIGFVLGCLPGAGSTLASFMAYGVEKRVSRHRDEFGKGAIEGVAAPESANNSAANANFIPTLALGIPGGATTAILLGALIVYGVQPGPLMFEEQPELVWGLLASFFIGNLILLVLNLPLAPLFAQMLRIPYAYLYPLIICTSFVGAYSIDNSLYSVWIVFVFGVVGYLMKLLDLPIAPLVLGLVLGPLFEKALVQTSALGDGSFILVAQSPIAVGTLALAIVLAAGPALLTRLRRRPGSTADGPPTDGGPVPTTGAPAPAEPTAPGGAADREER</sequence>
<feature type="transmembrane region" description="Helical" evidence="2">
    <location>
        <begin position="316"/>
        <end position="339"/>
    </location>
</feature>
<feature type="region of interest" description="Disordered" evidence="1">
    <location>
        <begin position="489"/>
        <end position="528"/>
    </location>
</feature>
<feature type="transmembrane region" description="Helical" evidence="2">
    <location>
        <begin position="409"/>
        <end position="426"/>
    </location>
</feature>
<feature type="transmembrane region" description="Helical" evidence="2">
    <location>
        <begin position="198"/>
        <end position="219"/>
    </location>
</feature>
<keyword evidence="2" id="KW-0472">Membrane</keyword>
<keyword evidence="2" id="KW-0812">Transmembrane</keyword>
<keyword evidence="2" id="KW-1133">Transmembrane helix</keyword>
<dbReference type="RefSeq" id="WP_378570382.1">
    <property type="nucleotide sequence ID" value="NZ_JBHSFQ010000001.1"/>
</dbReference>
<dbReference type="PANTHER" id="PTHR35342:SF5">
    <property type="entry name" value="TRICARBOXYLIC TRANSPORT PROTEIN"/>
    <property type="match status" value="1"/>
</dbReference>
<evidence type="ECO:0000256" key="2">
    <source>
        <dbReference type="SAM" id="Phobius"/>
    </source>
</evidence>
<dbReference type="EMBL" id="JBHSFQ010000001">
    <property type="protein sequence ID" value="MFC4560326.1"/>
    <property type="molecule type" value="Genomic_DNA"/>
</dbReference>
<feature type="domain" description="DUF112" evidence="3">
    <location>
        <begin position="18"/>
        <end position="435"/>
    </location>
</feature>
<evidence type="ECO:0000313" key="4">
    <source>
        <dbReference type="EMBL" id="MFC4560326.1"/>
    </source>
</evidence>